<keyword evidence="3" id="KW-1185">Reference proteome</keyword>
<dbReference type="PROSITE" id="PS51257">
    <property type="entry name" value="PROKAR_LIPOPROTEIN"/>
    <property type="match status" value="1"/>
</dbReference>
<feature type="compositionally biased region" description="Polar residues" evidence="1">
    <location>
        <begin position="26"/>
        <end position="42"/>
    </location>
</feature>
<protein>
    <submittedName>
        <fullName evidence="2">Uncharacterized protein</fullName>
    </submittedName>
</protein>
<feature type="compositionally biased region" description="Basic and acidic residues" evidence="1">
    <location>
        <begin position="49"/>
        <end position="59"/>
    </location>
</feature>
<sequence length="59" mass="6253">MKKLFFMSCITITTVMSSCTTDSIEETNTSASEISANSTPNPSNIDSGGDSKDKDKGNN</sequence>
<gene>
    <name evidence="2" type="ORF">H9X54_009600</name>
</gene>
<evidence type="ECO:0000256" key="1">
    <source>
        <dbReference type="SAM" id="MobiDB-lite"/>
    </source>
</evidence>
<accession>A0ABS2CX64</accession>
<evidence type="ECO:0000313" key="2">
    <source>
        <dbReference type="EMBL" id="MBM6499549.1"/>
    </source>
</evidence>
<proteinExistence type="predicted"/>
<dbReference type="RefSeq" id="WP_187657391.1">
    <property type="nucleotide sequence ID" value="NZ_JACSOD020000483.1"/>
</dbReference>
<dbReference type="EMBL" id="JACSOD020000483">
    <property type="protein sequence ID" value="MBM6499549.1"/>
    <property type="molecule type" value="Genomic_DNA"/>
</dbReference>
<evidence type="ECO:0000313" key="3">
    <source>
        <dbReference type="Proteomes" id="UP000759529"/>
    </source>
</evidence>
<comment type="caution">
    <text evidence="2">The sequence shown here is derived from an EMBL/GenBank/DDBJ whole genome shotgun (WGS) entry which is preliminary data.</text>
</comment>
<dbReference type="Proteomes" id="UP000759529">
    <property type="component" value="Unassembled WGS sequence"/>
</dbReference>
<name>A0ABS2CX64_9FLAO</name>
<reference evidence="2 3" key="1">
    <citation type="submission" date="2021-02" db="EMBL/GenBank/DDBJ databases">
        <authorList>
            <person name="Jung H.S."/>
            <person name="Chun B.H."/>
            <person name="Jeon C.O."/>
        </authorList>
    </citation>
    <scope>NUCLEOTIDE SEQUENCE [LARGE SCALE GENOMIC DNA]</scope>
    <source>
        <strain evidence="2 3">LMG 25203</strain>
    </source>
</reference>
<organism evidence="2 3">
    <name type="scientific">Flavobacterium macrobrachii</name>
    <dbReference type="NCBI Taxonomy" id="591204"/>
    <lineage>
        <taxon>Bacteria</taxon>
        <taxon>Pseudomonadati</taxon>
        <taxon>Bacteroidota</taxon>
        <taxon>Flavobacteriia</taxon>
        <taxon>Flavobacteriales</taxon>
        <taxon>Flavobacteriaceae</taxon>
        <taxon>Flavobacterium</taxon>
    </lineage>
</organism>
<feature type="region of interest" description="Disordered" evidence="1">
    <location>
        <begin position="26"/>
        <end position="59"/>
    </location>
</feature>